<dbReference type="Proteomes" id="UP000479710">
    <property type="component" value="Unassembled WGS sequence"/>
</dbReference>
<dbReference type="EMBL" id="SPHZ02000003">
    <property type="protein sequence ID" value="KAF0925335.1"/>
    <property type="molecule type" value="Genomic_DNA"/>
</dbReference>
<protein>
    <submittedName>
        <fullName evidence="2">Uncharacterized protein</fullName>
    </submittedName>
</protein>
<feature type="compositionally biased region" description="Gly residues" evidence="1">
    <location>
        <begin position="86"/>
        <end position="98"/>
    </location>
</feature>
<dbReference type="AlphaFoldDB" id="A0A6G1EJV1"/>
<name>A0A6G1EJV1_9ORYZ</name>
<evidence type="ECO:0000256" key="1">
    <source>
        <dbReference type="SAM" id="MobiDB-lite"/>
    </source>
</evidence>
<organism evidence="2 3">
    <name type="scientific">Oryza meyeriana var. granulata</name>
    <dbReference type="NCBI Taxonomy" id="110450"/>
    <lineage>
        <taxon>Eukaryota</taxon>
        <taxon>Viridiplantae</taxon>
        <taxon>Streptophyta</taxon>
        <taxon>Embryophyta</taxon>
        <taxon>Tracheophyta</taxon>
        <taxon>Spermatophyta</taxon>
        <taxon>Magnoliopsida</taxon>
        <taxon>Liliopsida</taxon>
        <taxon>Poales</taxon>
        <taxon>Poaceae</taxon>
        <taxon>BOP clade</taxon>
        <taxon>Oryzoideae</taxon>
        <taxon>Oryzeae</taxon>
        <taxon>Oryzinae</taxon>
        <taxon>Oryza</taxon>
        <taxon>Oryza meyeriana</taxon>
    </lineage>
</organism>
<proteinExistence type="predicted"/>
<accession>A0A6G1EJV1</accession>
<gene>
    <name evidence="2" type="ORF">E2562_016027</name>
</gene>
<sequence length="154" mass="16061">MIRGLGPRFATQAELLPLQVPFPIFARARSSLLLAEMCTPQLSSLQIPPFVVNTVGTNAGLPSSTDTCGSSSGKGGKNRRKNDVGSKGGHNAAGGAIGSGQRPVPASGLWVQPWATSWRPVGGQGILRPRPNYQQAYTASQASDIASQTTYVAN</sequence>
<comment type="caution">
    <text evidence="2">The sequence shown here is derived from an EMBL/GenBank/DDBJ whole genome shotgun (WGS) entry which is preliminary data.</text>
</comment>
<reference evidence="2 3" key="1">
    <citation type="submission" date="2019-11" db="EMBL/GenBank/DDBJ databases">
        <title>Whole genome sequence of Oryza granulata.</title>
        <authorList>
            <person name="Li W."/>
        </authorList>
    </citation>
    <scope>NUCLEOTIDE SEQUENCE [LARGE SCALE GENOMIC DNA]</scope>
    <source>
        <strain evidence="3">cv. Menghai</strain>
        <tissue evidence="2">Leaf</tissue>
    </source>
</reference>
<evidence type="ECO:0000313" key="2">
    <source>
        <dbReference type="EMBL" id="KAF0925335.1"/>
    </source>
</evidence>
<feature type="compositionally biased region" description="Polar residues" evidence="1">
    <location>
        <begin position="58"/>
        <end position="68"/>
    </location>
</feature>
<keyword evidence="3" id="KW-1185">Reference proteome</keyword>
<feature type="region of interest" description="Disordered" evidence="1">
    <location>
        <begin position="58"/>
        <end position="104"/>
    </location>
</feature>
<evidence type="ECO:0000313" key="3">
    <source>
        <dbReference type="Proteomes" id="UP000479710"/>
    </source>
</evidence>